<proteinExistence type="predicted"/>
<evidence type="ECO:0000313" key="1">
    <source>
        <dbReference type="EMBL" id="CAA9508752.1"/>
    </source>
</evidence>
<reference evidence="1" key="1">
    <citation type="submission" date="2020-02" db="EMBL/GenBank/DDBJ databases">
        <authorList>
            <person name="Meier V. D."/>
        </authorList>
    </citation>
    <scope>NUCLEOTIDE SEQUENCE</scope>
    <source>
        <strain evidence="1">AVDCRST_MAG91</strain>
    </source>
</reference>
<name>A0A6J4SY22_9SPHN</name>
<accession>A0A6J4SY22</accession>
<protein>
    <submittedName>
        <fullName evidence="1">Uncharacterized protein</fullName>
    </submittedName>
</protein>
<gene>
    <name evidence="1" type="ORF">AVDCRST_MAG91-1507</name>
</gene>
<feature type="non-terminal residue" evidence="1">
    <location>
        <position position="1"/>
    </location>
</feature>
<sequence length="56" mass="6288">ALRLSFGRRRHGRMRGGDHIQSVAMASGRGHLARLPCRRVRDLRPRDEAGGSLVRI</sequence>
<feature type="non-terminal residue" evidence="1">
    <location>
        <position position="56"/>
    </location>
</feature>
<dbReference type="EMBL" id="CADCVX010000291">
    <property type="protein sequence ID" value="CAA9508752.1"/>
    <property type="molecule type" value="Genomic_DNA"/>
</dbReference>
<organism evidence="1">
    <name type="scientific">uncultured Sphingomonadaceae bacterium</name>
    <dbReference type="NCBI Taxonomy" id="169976"/>
    <lineage>
        <taxon>Bacteria</taxon>
        <taxon>Pseudomonadati</taxon>
        <taxon>Pseudomonadota</taxon>
        <taxon>Alphaproteobacteria</taxon>
        <taxon>Sphingomonadales</taxon>
        <taxon>Sphingomonadaceae</taxon>
        <taxon>environmental samples</taxon>
    </lineage>
</organism>
<dbReference type="AlphaFoldDB" id="A0A6J4SY22"/>